<dbReference type="EMBL" id="JAFBFI010000011">
    <property type="protein sequence ID" value="MBM7693308.1"/>
    <property type="molecule type" value="Genomic_DNA"/>
</dbReference>
<sequence length="38" mass="4301">MGQVTQLTFIARYLERTAAHATNIAENIFYMVKGNITI</sequence>
<dbReference type="Gene3D" id="1.20.58.220">
    <property type="entry name" value="Phosphate transport system protein phou homolog 2, domain 2"/>
    <property type="match status" value="1"/>
</dbReference>
<organism evidence="2 3">
    <name type="scientific">Peribacillus deserti</name>
    <dbReference type="NCBI Taxonomy" id="673318"/>
    <lineage>
        <taxon>Bacteria</taxon>
        <taxon>Bacillati</taxon>
        <taxon>Bacillota</taxon>
        <taxon>Bacilli</taxon>
        <taxon>Bacillales</taxon>
        <taxon>Bacillaceae</taxon>
        <taxon>Peribacillus</taxon>
    </lineage>
</organism>
<keyword evidence="3" id="KW-1185">Reference proteome</keyword>
<protein>
    <submittedName>
        <fullName evidence="2">Phosphate uptake regulator</fullName>
    </submittedName>
</protein>
<gene>
    <name evidence="2" type="ORF">JOC77_002748</name>
</gene>
<reference evidence="2 3" key="1">
    <citation type="submission" date="2021-01" db="EMBL/GenBank/DDBJ databases">
        <title>Genomic Encyclopedia of Type Strains, Phase IV (KMG-IV): sequencing the most valuable type-strain genomes for metagenomic binning, comparative biology and taxonomic classification.</title>
        <authorList>
            <person name="Goeker M."/>
        </authorList>
    </citation>
    <scope>NUCLEOTIDE SEQUENCE [LARGE SCALE GENOMIC DNA]</scope>
    <source>
        <strain evidence="2 3">DSM 105482</strain>
    </source>
</reference>
<dbReference type="Proteomes" id="UP000823486">
    <property type="component" value="Unassembled WGS sequence"/>
</dbReference>
<dbReference type="Pfam" id="PF01895">
    <property type="entry name" value="PhoU"/>
    <property type="match status" value="1"/>
</dbReference>
<accession>A0ABS2QLH5</accession>
<dbReference type="InterPro" id="IPR038078">
    <property type="entry name" value="PhoU-like_sf"/>
</dbReference>
<feature type="domain" description="PhoU" evidence="1">
    <location>
        <begin position="3"/>
        <end position="28"/>
    </location>
</feature>
<comment type="caution">
    <text evidence="2">The sequence shown here is derived from an EMBL/GenBank/DDBJ whole genome shotgun (WGS) entry which is preliminary data.</text>
</comment>
<evidence type="ECO:0000259" key="1">
    <source>
        <dbReference type="Pfam" id="PF01895"/>
    </source>
</evidence>
<dbReference type="SUPFAM" id="SSF109755">
    <property type="entry name" value="PhoU-like"/>
    <property type="match status" value="1"/>
</dbReference>
<dbReference type="InterPro" id="IPR026022">
    <property type="entry name" value="PhoU_dom"/>
</dbReference>
<name>A0ABS2QLH5_9BACI</name>
<evidence type="ECO:0000313" key="3">
    <source>
        <dbReference type="Proteomes" id="UP000823486"/>
    </source>
</evidence>
<proteinExistence type="predicted"/>
<evidence type="ECO:0000313" key="2">
    <source>
        <dbReference type="EMBL" id="MBM7693308.1"/>
    </source>
</evidence>